<evidence type="ECO:0000313" key="1">
    <source>
        <dbReference type="EMBL" id="CAB4167750.1"/>
    </source>
</evidence>
<protein>
    <submittedName>
        <fullName evidence="2">Uncharacterized protein</fullName>
    </submittedName>
</protein>
<dbReference type="EMBL" id="LR797244">
    <property type="protein sequence ID" value="CAB4195899.1"/>
    <property type="molecule type" value="Genomic_DNA"/>
</dbReference>
<accession>A0A6J5RFW5</accession>
<evidence type="ECO:0000313" key="3">
    <source>
        <dbReference type="EMBL" id="CAB4222616.1"/>
    </source>
</evidence>
<dbReference type="EMBL" id="LR796812">
    <property type="protein sequence ID" value="CAB4167750.1"/>
    <property type="molecule type" value="Genomic_DNA"/>
</dbReference>
<gene>
    <name evidence="2" type="ORF">UFOVP1293_65</name>
    <name evidence="3" type="ORF">UFOVP1644_83</name>
    <name evidence="1" type="ORF">UFOVP860_46</name>
</gene>
<dbReference type="EMBL" id="LR797513">
    <property type="protein sequence ID" value="CAB4222616.1"/>
    <property type="molecule type" value="Genomic_DNA"/>
</dbReference>
<sequence length="68" mass="7565">MQTLTQTTYDNTDYAAAYAERNATHKAVLKRGLRRMTQVAVKGRTAGVKMRAGRRSAQIISHLKRMGG</sequence>
<organism evidence="2">
    <name type="scientific">uncultured Caudovirales phage</name>
    <dbReference type="NCBI Taxonomy" id="2100421"/>
    <lineage>
        <taxon>Viruses</taxon>
        <taxon>Duplodnaviria</taxon>
        <taxon>Heunggongvirae</taxon>
        <taxon>Uroviricota</taxon>
        <taxon>Caudoviricetes</taxon>
        <taxon>Peduoviridae</taxon>
        <taxon>Maltschvirus</taxon>
        <taxon>Maltschvirus maltsch</taxon>
    </lineage>
</organism>
<evidence type="ECO:0000313" key="2">
    <source>
        <dbReference type="EMBL" id="CAB4195899.1"/>
    </source>
</evidence>
<name>A0A6J5RFW5_9CAUD</name>
<reference evidence="2" key="1">
    <citation type="submission" date="2020-05" db="EMBL/GenBank/DDBJ databases">
        <authorList>
            <person name="Chiriac C."/>
            <person name="Salcher M."/>
            <person name="Ghai R."/>
            <person name="Kavagutti S V."/>
        </authorList>
    </citation>
    <scope>NUCLEOTIDE SEQUENCE</scope>
</reference>
<proteinExistence type="predicted"/>